<sequence>MDKKIERVLEMRSDYRQMIPTAGEPDWVETLSEIVIPTSPEYDMPARLYVPAQKENTLKPAILFIHGGGWVSGDLDTHDVLCRALANKFGAVVLAIDYRLAPEFPAPIGIEDSYAALQWLHQQAETLQIDRNAIAVTGDSAGATIAIVVNALTRDRKGPPICAQWLMYPSASFDFDTPSFAAFGETNFPTTDIMKFVASCYLPEGMAINDPLVSPLYGNHHHLSPTLISVGDNDPLYDGCIQLGDVLNHAGVTTLVNVYKNAEHGFIQFFKDTTTHPAGMAGLKDGVTFLKHYLHP</sequence>
<dbReference type="GO" id="GO:0016787">
    <property type="term" value="F:hydrolase activity"/>
    <property type="evidence" value="ECO:0007669"/>
    <property type="project" value="UniProtKB-KW"/>
</dbReference>
<dbReference type="PANTHER" id="PTHR48081">
    <property type="entry name" value="AB HYDROLASE SUPERFAMILY PROTEIN C4A8.06C"/>
    <property type="match status" value="1"/>
</dbReference>
<keyword evidence="2 4" id="KW-0378">Hydrolase</keyword>
<reference evidence="4 5" key="1">
    <citation type="submission" date="2021-01" db="EMBL/GenBank/DDBJ databases">
        <title>Chromosome sequence of Serratia proteamaculans strain 94 rif-r, isolated from spoiled beef.</title>
        <authorList>
            <person name="Zaytseva Y.V."/>
            <person name="Iablokov S.N."/>
            <person name="Klyukina A."/>
        </authorList>
    </citation>
    <scope>NUCLEOTIDE SEQUENCE [LARGE SCALE GENOMIC DNA]</scope>
    <source>
        <strain evidence="4 5">94 rif-r</strain>
    </source>
</reference>
<accession>A0A7U0N862</accession>
<dbReference type="Gene3D" id="3.40.50.1820">
    <property type="entry name" value="alpha/beta hydrolase"/>
    <property type="match status" value="1"/>
</dbReference>
<evidence type="ECO:0000256" key="1">
    <source>
        <dbReference type="ARBA" id="ARBA00010515"/>
    </source>
</evidence>
<dbReference type="RefSeq" id="WP_207976189.1">
    <property type="nucleotide sequence ID" value="NZ_CP068391.1"/>
</dbReference>
<dbReference type="InterPro" id="IPR029058">
    <property type="entry name" value="AB_hydrolase_fold"/>
</dbReference>
<evidence type="ECO:0000313" key="5">
    <source>
        <dbReference type="Proteomes" id="UP000596176"/>
    </source>
</evidence>
<organism evidence="4 5">
    <name type="scientific">Serratia proteamaculans</name>
    <dbReference type="NCBI Taxonomy" id="28151"/>
    <lineage>
        <taxon>Bacteria</taxon>
        <taxon>Pseudomonadati</taxon>
        <taxon>Pseudomonadota</taxon>
        <taxon>Gammaproteobacteria</taxon>
        <taxon>Enterobacterales</taxon>
        <taxon>Yersiniaceae</taxon>
        <taxon>Serratia</taxon>
    </lineage>
</organism>
<dbReference type="SUPFAM" id="SSF53474">
    <property type="entry name" value="alpha/beta-Hydrolases"/>
    <property type="match status" value="1"/>
</dbReference>
<comment type="similarity">
    <text evidence="1">Belongs to the 'GDXG' lipolytic enzyme family.</text>
</comment>
<dbReference type="Proteomes" id="UP000596176">
    <property type="component" value="Chromosome"/>
</dbReference>
<evidence type="ECO:0000313" key="4">
    <source>
        <dbReference type="EMBL" id="QQX54269.1"/>
    </source>
</evidence>
<dbReference type="AlphaFoldDB" id="A0A7U0N862"/>
<evidence type="ECO:0000256" key="2">
    <source>
        <dbReference type="ARBA" id="ARBA00022801"/>
    </source>
</evidence>
<evidence type="ECO:0000259" key="3">
    <source>
        <dbReference type="Pfam" id="PF07859"/>
    </source>
</evidence>
<proteinExistence type="inferred from homology"/>
<dbReference type="PANTHER" id="PTHR48081:SF8">
    <property type="entry name" value="ALPHA_BETA HYDROLASE FOLD-3 DOMAIN-CONTAINING PROTEIN-RELATED"/>
    <property type="match status" value="1"/>
</dbReference>
<gene>
    <name evidence="4" type="ORF">JKX24_04425</name>
</gene>
<dbReference type="Pfam" id="PF07859">
    <property type="entry name" value="Abhydrolase_3"/>
    <property type="match status" value="1"/>
</dbReference>
<dbReference type="EMBL" id="CP068391">
    <property type="protein sequence ID" value="QQX54269.1"/>
    <property type="molecule type" value="Genomic_DNA"/>
</dbReference>
<name>A0A7U0N862_SERPR</name>
<feature type="domain" description="Alpha/beta hydrolase fold-3" evidence="3">
    <location>
        <begin position="62"/>
        <end position="267"/>
    </location>
</feature>
<dbReference type="InterPro" id="IPR013094">
    <property type="entry name" value="AB_hydrolase_3"/>
</dbReference>
<dbReference type="InterPro" id="IPR050300">
    <property type="entry name" value="GDXG_lipolytic_enzyme"/>
</dbReference>
<dbReference type="PROSITE" id="PS01173">
    <property type="entry name" value="LIPASE_GDXG_HIS"/>
    <property type="match status" value="1"/>
</dbReference>
<dbReference type="InterPro" id="IPR002168">
    <property type="entry name" value="Lipase_GDXG_HIS_AS"/>
</dbReference>
<protein>
    <submittedName>
        <fullName evidence="4">Alpha/beta hydrolase</fullName>
    </submittedName>
</protein>